<evidence type="ECO:0000313" key="1">
    <source>
        <dbReference type="EMBL" id="NEV67058.1"/>
    </source>
</evidence>
<reference evidence="1" key="1">
    <citation type="submission" date="2014-11" db="EMBL/GenBank/DDBJ databases">
        <authorList>
            <person name="Malar M.C."/>
            <person name="Sen D."/>
            <person name="Tripathy S."/>
        </authorList>
    </citation>
    <scope>NUCLEOTIDE SEQUENCE</scope>
    <source>
        <strain evidence="1">BDU141951</strain>
    </source>
</reference>
<proteinExistence type="predicted"/>
<accession>A0A0C1Y4V5</accession>
<protein>
    <submittedName>
        <fullName evidence="1">Uncharacterized protein</fullName>
    </submittedName>
</protein>
<comment type="caution">
    <text evidence="1">The sequence shown here is derived from an EMBL/GenBank/DDBJ whole genome shotgun (WGS) entry which is preliminary data.</text>
</comment>
<gene>
    <name evidence="1" type="ORF">QQ91_007995</name>
</gene>
<dbReference type="EMBL" id="JTHE02000003">
    <property type="protein sequence ID" value="NEV67058.1"/>
    <property type="molecule type" value="Genomic_DNA"/>
</dbReference>
<organism evidence="1">
    <name type="scientific">Lyngbya confervoides BDU141951</name>
    <dbReference type="NCBI Taxonomy" id="1574623"/>
    <lineage>
        <taxon>Bacteria</taxon>
        <taxon>Bacillati</taxon>
        <taxon>Cyanobacteriota</taxon>
        <taxon>Cyanophyceae</taxon>
        <taxon>Oscillatoriophycideae</taxon>
        <taxon>Oscillatoriales</taxon>
        <taxon>Microcoleaceae</taxon>
        <taxon>Lyngbya</taxon>
    </lineage>
</organism>
<sequence length="68" mass="7635">MEIAIVIGILIILFLVTTWVLKVVRATLRLAILMAIALLVLFIIGIGPQTIWEQLQNWLPGFEPVNPQ</sequence>
<reference evidence="1" key="3">
    <citation type="submission" date="2020-02" db="EMBL/GenBank/DDBJ databases">
        <authorList>
            <person name="Sarangi A.N."/>
            <person name="Ghosh S."/>
            <person name="Mukherjee M."/>
            <person name="Tripathy S."/>
        </authorList>
    </citation>
    <scope>NUCLEOTIDE SEQUENCE</scope>
    <source>
        <strain evidence="1">BDU141951</strain>
    </source>
</reference>
<reference evidence="1" key="2">
    <citation type="journal article" date="2015" name="Genome Announc.">
        <title>Draft Genome Sequence of Filamentous Marine Cyanobacterium Lyngbya confervoides Strain BDU141951.</title>
        <authorList>
            <person name="Chandrababunaidu M.M."/>
            <person name="Sen D."/>
            <person name="Tripathy S."/>
        </authorList>
    </citation>
    <scope>NUCLEOTIDE SEQUENCE</scope>
    <source>
        <strain evidence="1">BDU141951</strain>
    </source>
</reference>
<name>A0A0C1Y4V5_9CYAN</name>
<dbReference type="AlphaFoldDB" id="A0A0C1Y4V5"/>